<dbReference type="GO" id="GO:0016740">
    <property type="term" value="F:transferase activity"/>
    <property type="evidence" value="ECO:0007669"/>
    <property type="project" value="UniProtKB-KW"/>
</dbReference>
<dbReference type="STRING" id="1531966.A0A0A1T1S7"/>
<evidence type="ECO:0000256" key="1">
    <source>
        <dbReference type="ARBA" id="ARBA00005179"/>
    </source>
</evidence>
<name>A0A0A1T1S7_9HYPO</name>
<reference evidence="5 6" key="1">
    <citation type="journal article" date="2015" name="Genome Announc.">
        <title>Draft Genome Sequence and Gene Annotation of the Entomopathogenic Fungus Verticillium hemipterigenum.</title>
        <authorList>
            <person name="Horn F."/>
            <person name="Habel A."/>
            <person name="Scharf D.H."/>
            <person name="Dworschak J."/>
            <person name="Brakhage A.A."/>
            <person name="Guthke R."/>
            <person name="Hertweck C."/>
            <person name="Linde J."/>
        </authorList>
    </citation>
    <scope>NUCLEOTIDE SEQUENCE [LARGE SCALE GENOMIC DNA]</scope>
</reference>
<dbReference type="InterPro" id="IPR029063">
    <property type="entry name" value="SAM-dependent_MTases_sf"/>
</dbReference>
<dbReference type="PANTHER" id="PTHR35897">
    <property type="entry name" value="METHYLTRANSFERASE AUSD"/>
    <property type="match status" value="1"/>
</dbReference>
<comment type="similarity">
    <text evidence="4">Belongs to the class I-like SAM-binding methyltransferase superfamily.</text>
</comment>
<dbReference type="PANTHER" id="PTHR35897:SF1">
    <property type="entry name" value="METHYLTRANSFERASE AUSD"/>
    <property type="match status" value="1"/>
</dbReference>
<evidence type="ECO:0000256" key="4">
    <source>
        <dbReference type="ARBA" id="ARBA00038314"/>
    </source>
</evidence>
<organism evidence="5 6">
    <name type="scientific">[Torrubiella] hemipterigena</name>
    <dbReference type="NCBI Taxonomy" id="1531966"/>
    <lineage>
        <taxon>Eukaryota</taxon>
        <taxon>Fungi</taxon>
        <taxon>Dikarya</taxon>
        <taxon>Ascomycota</taxon>
        <taxon>Pezizomycotina</taxon>
        <taxon>Sordariomycetes</taxon>
        <taxon>Hypocreomycetidae</taxon>
        <taxon>Hypocreales</taxon>
        <taxon>Clavicipitaceae</taxon>
        <taxon>Clavicipitaceae incertae sedis</taxon>
        <taxon>'Torrubiella' clade</taxon>
    </lineage>
</organism>
<dbReference type="Gene3D" id="3.40.50.150">
    <property type="entry name" value="Vaccinia Virus protein VP39"/>
    <property type="match status" value="1"/>
</dbReference>
<evidence type="ECO:0000313" key="6">
    <source>
        <dbReference type="Proteomes" id="UP000039046"/>
    </source>
</evidence>
<dbReference type="OrthoDB" id="2094832at2759"/>
<sequence>MERGFDNTKASPFWKDELPEIDPDAKKLFVEYAKMPEEGLEKHLNEVRWNAFQTNPYPCIGWCMFLKLDLKKNKEFPEAVERTQKGEKLLDFACALGQDLRSLLFEGAPASSLFGVDLEPNSIKAGYLLFNDKDCGITFRQADGMRDGALEDWNGQFSMITANLIWHVFTLEEQQKFGDVLMRLMTGKPNNLVFGRLLTSKVAPSMVKRRSGAAYLHTEASFIQLWEDIAARTQKKVKVEMQFAHEIDMREAGGENPTLAFYSVRLDE</sequence>
<evidence type="ECO:0000256" key="3">
    <source>
        <dbReference type="ARBA" id="ARBA00022691"/>
    </source>
</evidence>
<proteinExistence type="inferred from homology"/>
<accession>A0A0A1T1S7</accession>
<evidence type="ECO:0008006" key="7">
    <source>
        <dbReference type="Google" id="ProtNLM"/>
    </source>
</evidence>
<gene>
    <name evidence="5" type="ORF">VHEMI04611</name>
</gene>
<dbReference type="AlphaFoldDB" id="A0A0A1T1S7"/>
<evidence type="ECO:0000313" key="5">
    <source>
        <dbReference type="EMBL" id="CEJ88104.1"/>
    </source>
</evidence>
<comment type="pathway">
    <text evidence="1">Secondary metabolite biosynthesis.</text>
</comment>
<dbReference type="EMBL" id="CDHN01000002">
    <property type="protein sequence ID" value="CEJ88104.1"/>
    <property type="molecule type" value="Genomic_DNA"/>
</dbReference>
<keyword evidence="2" id="KW-0808">Transferase</keyword>
<keyword evidence="3" id="KW-0949">S-adenosyl-L-methionine</keyword>
<dbReference type="Proteomes" id="UP000039046">
    <property type="component" value="Unassembled WGS sequence"/>
</dbReference>
<keyword evidence="6" id="KW-1185">Reference proteome</keyword>
<protein>
    <recommendedName>
        <fullName evidence="7">Methyltransferase domain-containing protein</fullName>
    </recommendedName>
</protein>
<evidence type="ECO:0000256" key="2">
    <source>
        <dbReference type="ARBA" id="ARBA00022679"/>
    </source>
</evidence>
<dbReference type="HOGENOM" id="CLU_051542_0_1_1"/>
<dbReference type="InterPro" id="IPR051654">
    <property type="entry name" value="Meroterpenoid_MTases"/>
</dbReference>
<dbReference type="SUPFAM" id="SSF53335">
    <property type="entry name" value="S-adenosyl-L-methionine-dependent methyltransferases"/>
    <property type="match status" value="1"/>
</dbReference>